<evidence type="ECO:0000259" key="7">
    <source>
        <dbReference type="PROSITE" id="PS51379"/>
    </source>
</evidence>
<dbReference type="PROSITE" id="PS51379">
    <property type="entry name" value="4FE4S_FER_2"/>
    <property type="match status" value="2"/>
</dbReference>
<dbReference type="HOGENOM" id="CLU_023081_0_1_7"/>
<dbReference type="Pfam" id="PF13183">
    <property type="entry name" value="Fer4_8"/>
    <property type="match status" value="1"/>
</dbReference>
<reference evidence="9" key="2">
    <citation type="submission" date="2011-03" db="EMBL/GenBank/DDBJ databases">
        <title>The complete genome of Hippea maritima DSM 10411.</title>
        <authorList>
            <consortium name="US DOE Joint Genome Institute (JGI-PGF)"/>
            <person name="Lucas S."/>
            <person name="Copeland A."/>
            <person name="Lapidus A."/>
            <person name="Bruce D."/>
            <person name="Goodwin L."/>
            <person name="Pitluck S."/>
            <person name="Peters L."/>
            <person name="Kyrpides N."/>
            <person name="Mavromatis K."/>
            <person name="Pagani I."/>
            <person name="Ivanova N."/>
            <person name="Mikhailova N."/>
            <person name="Lu M."/>
            <person name="Detter J.C."/>
            <person name="Tapia R."/>
            <person name="Han C."/>
            <person name="Land M."/>
            <person name="Hauser L."/>
            <person name="Markowitz V."/>
            <person name="Cheng J.-F."/>
            <person name="Hugenholtz P."/>
            <person name="Woyke T."/>
            <person name="Wu D."/>
            <person name="Spring S."/>
            <person name="Schroeder M."/>
            <person name="Brambilla E."/>
            <person name="Klenk H.-P."/>
            <person name="Eisen J.A."/>
        </authorList>
    </citation>
    <scope>NUCLEOTIDE SEQUENCE [LARGE SCALE GENOMIC DNA]</scope>
    <source>
        <strain evidence="9">ATCC 700847 / DSM 10411 / MH2</strain>
    </source>
</reference>
<dbReference type="GO" id="GO:0019154">
    <property type="term" value="F:glycolate dehydrogenase activity"/>
    <property type="evidence" value="ECO:0007669"/>
    <property type="project" value="UniProtKB-EC"/>
</dbReference>
<dbReference type="InterPro" id="IPR009051">
    <property type="entry name" value="Helical_ferredxn"/>
</dbReference>
<dbReference type="Gene3D" id="1.10.1060.10">
    <property type="entry name" value="Alpha-helical ferredoxin"/>
    <property type="match status" value="1"/>
</dbReference>
<dbReference type="PANTHER" id="PTHR32479:SF20">
    <property type="entry name" value="GLYCOLATE OXIDASE IRON-SULFUR SUBUNIT"/>
    <property type="match status" value="1"/>
</dbReference>
<dbReference type="EMBL" id="CP002606">
    <property type="protein sequence ID" value="AEA34084.1"/>
    <property type="molecule type" value="Genomic_DNA"/>
</dbReference>
<protein>
    <recommendedName>
        <fullName evidence="6">Glycolate oxidase iron-sulfur subunit</fullName>
        <ecNumber evidence="6">1.1.99.14</ecNumber>
    </recommendedName>
</protein>
<dbReference type="SUPFAM" id="SSF46548">
    <property type="entry name" value="alpha-helical ferredoxin"/>
    <property type="match status" value="1"/>
</dbReference>
<accession>F2LWH5</accession>
<dbReference type="STRING" id="760142.Hipma_1118"/>
<dbReference type="PANTHER" id="PTHR32479">
    <property type="entry name" value="GLYCOLATE OXIDASE IRON-SULFUR SUBUNIT"/>
    <property type="match status" value="1"/>
</dbReference>
<evidence type="ECO:0000256" key="2">
    <source>
        <dbReference type="ARBA" id="ARBA00022723"/>
    </source>
</evidence>
<feature type="domain" description="4Fe-4S ferredoxin-type" evidence="7">
    <location>
        <begin position="3"/>
        <end position="32"/>
    </location>
</feature>
<dbReference type="FunCoup" id="F2LWH5">
    <property type="interactions" value="81"/>
</dbReference>
<keyword evidence="9" id="KW-1185">Reference proteome</keyword>
<dbReference type="RefSeq" id="WP_013682122.1">
    <property type="nucleotide sequence ID" value="NC_015318.1"/>
</dbReference>
<comment type="cofactor">
    <cofactor evidence="6">
        <name>[4Fe-4S] cluster</name>
        <dbReference type="ChEBI" id="CHEBI:49883"/>
    </cofactor>
    <text evidence="6">Binds 2 [4Fe-4S] clusters.</text>
</comment>
<dbReference type="KEGG" id="hmr:Hipma_1118"/>
<comment type="catalytic activity">
    <reaction evidence="6">
        <text>glycolate + A = glyoxylate + AH2</text>
        <dbReference type="Rhea" id="RHEA:21264"/>
        <dbReference type="ChEBI" id="CHEBI:13193"/>
        <dbReference type="ChEBI" id="CHEBI:17499"/>
        <dbReference type="ChEBI" id="CHEBI:29805"/>
        <dbReference type="ChEBI" id="CHEBI:36655"/>
        <dbReference type="EC" id="1.1.99.14"/>
    </reaction>
</comment>
<dbReference type="InterPro" id="IPR017900">
    <property type="entry name" value="4Fe4S_Fe_S_CS"/>
</dbReference>
<evidence type="ECO:0000256" key="5">
    <source>
        <dbReference type="ARBA" id="ARBA00023014"/>
    </source>
</evidence>
<comment type="function">
    <text evidence="6">Component of a complex that catalyzes the oxidation of glycolate to glyoxylate.</text>
</comment>
<keyword evidence="6" id="KW-0249">Electron transport</keyword>
<dbReference type="OrthoDB" id="9770306at2"/>
<keyword evidence="3" id="KW-0677">Repeat</keyword>
<dbReference type="GO" id="GO:0051539">
    <property type="term" value="F:4 iron, 4 sulfur cluster binding"/>
    <property type="evidence" value="ECO:0007669"/>
    <property type="project" value="UniProtKB-UniRule"/>
</dbReference>
<evidence type="ECO:0000313" key="9">
    <source>
        <dbReference type="Proteomes" id="UP000008139"/>
    </source>
</evidence>
<dbReference type="GO" id="GO:0046872">
    <property type="term" value="F:metal ion binding"/>
    <property type="evidence" value="ECO:0007669"/>
    <property type="project" value="UniProtKB-UniRule"/>
</dbReference>
<dbReference type="PIRSF" id="PIRSF000139">
    <property type="entry name" value="Glc_ox_4Fe-4S"/>
    <property type="match status" value="1"/>
</dbReference>
<sequence length="414" mass="47647">MDKRLFKEWESCVKCGICRSVCPVFKEEKSEPYVARGHITLLSELIKGNIDFSEKEAKDYLYKCLLCTTCVESCPNDSHTDTIVEIARHEVIKKHGLPTYKKILSKLLKSRQAMDFAFKSASTFSPIFAKKNNKPRDGIKLRIEVAGKDRLLPPIAKQTFLDKYGNDKKSRVVLFPGCLINYTYTEIGDAFVNILKKLKIDFSVPKKQLCCGAPIYFAGNFEDARYLAEKNIELFLSLNAEHIVVLEPTCASMIKLDYPKLFMYFEDKKWEEKARRVAEKIIDPIKFLFDQTDVLRRLKKLPIRTTYHDPCHLKRALKVKDEPREFLKAISDYTEMKEADRCCGNGGTFSIDYRETSLKIASRKVKNILDTKSEYLATSCSACIMQLADILNLKDHKEIKVYHLLELIDKALEA</sequence>
<gene>
    <name evidence="8" type="ordered locus">Hipma_1118</name>
</gene>
<reference evidence="8 9" key="1">
    <citation type="journal article" date="2011" name="Stand. Genomic Sci.">
        <title>Complete genome sequence of the thermophilic sulfur-reducer Hippea maritima type strain (MH(2)).</title>
        <authorList>
            <person name="Huntemann M."/>
            <person name="Lu M."/>
            <person name="Nolan M."/>
            <person name="Lapidus A."/>
            <person name="Lucas S."/>
            <person name="Hammon N."/>
            <person name="Deshpande S."/>
            <person name="Cheng J.F."/>
            <person name="Tapia R."/>
            <person name="Han C."/>
            <person name="Goodwin L."/>
            <person name="Pitluck S."/>
            <person name="Liolios K."/>
            <person name="Pagani I."/>
            <person name="Ivanova N."/>
            <person name="Ovchinikova G."/>
            <person name="Pati A."/>
            <person name="Chen A."/>
            <person name="Palaniappan K."/>
            <person name="Land M."/>
            <person name="Hauser L."/>
            <person name="Jeffries C.D."/>
            <person name="Detter J.C."/>
            <person name="Brambilla E.M."/>
            <person name="Rohde M."/>
            <person name="Spring S."/>
            <person name="Goker M."/>
            <person name="Woyke T."/>
            <person name="Bristow J."/>
            <person name="Eisen J.A."/>
            <person name="Markowitz V."/>
            <person name="Hugenholtz P."/>
            <person name="Kyrpides N.C."/>
            <person name="Klenk H.P."/>
            <person name="Mavromatis K."/>
        </authorList>
    </citation>
    <scope>NUCLEOTIDE SEQUENCE [LARGE SCALE GENOMIC DNA]</scope>
    <source>
        <strain evidence="9">ATCC 700847 / DSM 10411 / MH2</strain>
    </source>
</reference>
<evidence type="ECO:0000256" key="3">
    <source>
        <dbReference type="ARBA" id="ARBA00022737"/>
    </source>
</evidence>
<organism evidence="8 9">
    <name type="scientific">Hippea maritima (strain ATCC 700847 / DSM 10411 / MH2)</name>
    <dbReference type="NCBI Taxonomy" id="760142"/>
    <lineage>
        <taxon>Bacteria</taxon>
        <taxon>Pseudomonadati</taxon>
        <taxon>Campylobacterota</taxon>
        <taxon>Desulfurellia</taxon>
        <taxon>Desulfurellales</taxon>
        <taxon>Hippeaceae</taxon>
        <taxon>Hippea</taxon>
    </lineage>
</organism>
<dbReference type="AlphaFoldDB" id="F2LWH5"/>
<dbReference type="InParanoid" id="F2LWH5"/>
<dbReference type="InterPro" id="IPR004017">
    <property type="entry name" value="Cys_rich_dom"/>
</dbReference>
<proteinExistence type="predicted"/>
<name>F2LWH5_HIPMA</name>
<evidence type="ECO:0000256" key="4">
    <source>
        <dbReference type="ARBA" id="ARBA00023004"/>
    </source>
</evidence>
<keyword evidence="4 6" id="KW-0408">Iron</keyword>
<evidence type="ECO:0000256" key="6">
    <source>
        <dbReference type="PIRNR" id="PIRNR000139"/>
    </source>
</evidence>
<keyword evidence="6" id="KW-0813">Transport</keyword>
<keyword evidence="2 6" id="KW-0479">Metal-binding</keyword>
<keyword evidence="5 6" id="KW-0411">Iron-sulfur</keyword>
<feature type="domain" description="4Fe-4S ferredoxin-type" evidence="7">
    <location>
        <begin position="54"/>
        <end position="85"/>
    </location>
</feature>
<dbReference type="PROSITE" id="PS00198">
    <property type="entry name" value="4FE4S_FER_1"/>
    <property type="match status" value="2"/>
</dbReference>
<dbReference type="EC" id="1.1.99.14" evidence="6"/>
<dbReference type="InterPro" id="IPR017896">
    <property type="entry name" value="4Fe4S_Fe-S-bd"/>
</dbReference>
<dbReference type="InterPro" id="IPR012257">
    <property type="entry name" value="Glc_ox_4Fe-4S"/>
</dbReference>
<dbReference type="Proteomes" id="UP000008139">
    <property type="component" value="Chromosome"/>
</dbReference>
<evidence type="ECO:0000313" key="8">
    <source>
        <dbReference type="EMBL" id="AEA34084.1"/>
    </source>
</evidence>
<evidence type="ECO:0000256" key="1">
    <source>
        <dbReference type="ARBA" id="ARBA00022485"/>
    </source>
</evidence>
<comment type="catalytic activity">
    <reaction evidence="6">
        <text>(R)-lactate + A = pyruvate + AH2</text>
        <dbReference type="Rhea" id="RHEA:15089"/>
        <dbReference type="ChEBI" id="CHEBI:13193"/>
        <dbReference type="ChEBI" id="CHEBI:15361"/>
        <dbReference type="ChEBI" id="CHEBI:16004"/>
        <dbReference type="ChEBI" id="CHEBI:17499"/>
    </reaction>
</comment>
<keyword evidence="1 6" id="KW-0004">4Fe-4S</keyword>
<dbReference type="eggNOG" id="COG0247">
    <property type="taxonomic scope" value="Bacteria"/>
</dbReference>
<dbReference type="Pfam" id="PF02754">
    <property type="entry name" value="CCG"/>
    <property type="match status" value="2"/>
</dbReference>